<evidence type="ECO:0000259" key="1">
    <source>
        <dbReference type="PROSITE" id="PS51321"/>
    </source>
</evidence>
<evidence type="ECO:0000313" key="3">
    <source>
        <dbReference type="Proteomes" id="UP000789508"/>
    </source>
</evidence>
<dbReference type="Gene3D" id="1.10.472.30">
    <property type="entry name" value="Transcription elongation factor S-II, central domain"/>
    <property type="match status" value="1"/>
</dbReference>
<dbReference type="AlphaFoldDB" id="A0A9N9H490"/>
<dbReference type="InterPro" id="IPR003618">
    <property type="entry name" value="TFIIS_cen_dom"/>
</dbReference>
<accession>A0A9N9H490</accession>
<feature type="domain" description="TFIIS central" evidence="1">
    <location>
        <begin position="12"/>
        <end position="133"/>
    </location>
</feature>
<proteinExistence type="predicted"/>
<organism evidence="2 3">
    <name type="scientific">Ambispora leptoticha</name>
    <dbReference type="NCBI Taxonomy" id="144679"/>
    <lineage>
        <taxon>Eukaryota</taxon>
        <taxon>Fungi</taxon>
        <taxon>Fungi incertae sedis</taxon>
        <taxon>Mucoromycota</taxon>
        <taxon>Glomeromycotina</taxon>
        <taxon>Glomeromycetes</taxon>
        <taxon>Archaeosporales</taxon>
        <taxon>Ambisporaceae</taxon>
        <taxon>Ambispora</taxon>
    </lineage>
</organism>
<dbReference type="GO" id="GO:0006351">
    <property type="term" value="P:DNA-templated transcription"/>
    <property type="evidence" value="ECO:0007669"/>
    <property type="project" value="InterPro"/>
</dbReference>
<dbReference type="Pfam" id="PF07500">
    <property type="entry name" value="TFIIS_M"/>
    <property type="match status" value="1"/>
</dbReference>
<dbReference type="EMBL" id="CAJVPS010008886">
    <property type="protein sequence ID" value="CAG8646142.1"/>
    <property type="molecule type" value="Genomic_DNA"/>
</dbReference>
<gene>
    <name evidence="2" type="ORF">ALEPTO_LOCUS9869</name>
</gene>
<comment type="caution">
    <text evidence="2">The sequence shown here is derived from an EMBL/GenBank/DDBJ whole genome shotgun (WGS) entry which is preliminary data.</text>
</comment>
<protein>
    <submittedName>
        <fullName evidence="2">7105_t:CDS:1</fullName>
    </submittedName>
</protein>
<dbReference type="OrthoDB" id="79252at2759"/>
<reference evidence="2" key="1">
    <citation type="submission" date="2021-06" db="EMBL/GenBank/DDBJ databases">
        <authorList>
            <person name="Kallberg Y."/>
            <person name="Tangrot J."/>
            <person name="Rosling A."/>
        </authorList>
    </citation>
    <scope>NUCLEOTIDE SEQUENCE</scope>
    <source>
        <strain evidence="2">FL130A</strain>
    </source>
</reference>
<keyword evidence="3" id="KW-1185">Reference proteome</keyword>
<dbReference type="InterPro" id="IPR036575">
    <property type="entry name" value="TFIIS_cen_dom_sf"/>
</dbReference>
<dbReference type="PROSITE" id="PS51321">
    <property type="entry name" value="TFIIS_CENTRAL"/>
    <property type="match status" value="1"/>
</dbReference>
<dbReference type="Proteomes" id="UP000789508">
    <property type="component" value="Unassembled WGS sequence"/>
</dbReference>
<name>A0A9N9H490_9GLOM</name>
<evidence type="ECO:0000313" key="2">
    <source>
        <dbReference type="EMBL" id="CAG8646142.1"/>
    </source>
</evidence>
<dbReference type="SUPFAM" id="SSF46942">
    <property type="entry name" value="Elongation factor TFIIS domain 2"/>
    <property type="match status" value="1"/>
</dbReference>
<sequence length="146" mass="16944">MPPYGYETENISRDRSVKLIRKALTCSDAPLADTDEDLVIWWISGTIEICLFRAFNKGRQQLTEEYKHAVMTRVLNINTNPDLRKKILLRQIDPEEFSRMTSEQMCTEAKKEHDQQLKQELLFSAFASPLPKCVRYENGDLYAPTS</sequence>